<dbReference type="Proteomes" id="UP000515159">
    <property type="component" value="Chromosome 2"/>
</dbReference>
<dbReference type="PANTHER" id="PTHR12271">
    <property type="entry name" value="POLY A POLYMERASE CID PAP -RELATED"/>
    <property type="match status" value="1"/>
</dbReference>
<evidence type="ECO:0000256" key="6">
    <source>
        <dbReference type="SAM" id="MobiDB-lite"/>
    </source>
</evidence>
<dbReference type="InParanoid" id="A0A6P8QKU5"/>
<dbReference type="GO" id="GO:0031123">
    <property type="term" value="P:RNA 3'-end processing"/>
    <property type="evidence" value="ECO:0007669"/>
    <property type="project" value="TreeGrafter"/>
</dbReference>
<sequence length="591" mass="66239">MACCCMALRRLGLLVRVARSGARGRLQSLDASTVATKKQQKQEDVRGSESNTTRRTFQEMQEERQKQAEHTVLINCPSKINEKNFLKYLSQYGTINSHFFFESYGTHAVVEFSEKESIELLQAQANIPSSNNESAVPFKSRLFTLKLTSALQVSGSKPSIQLQKQSTIPINELIQKLCLAESVEQQLYILLEEHQLTDENLRLRFLVCSLIKDLVTAYFPESDVKSFGSSVNTFGKLGCDLDMFLDLDAVESSGTKKASGAFSIEYQMKCVPSGRVATQRILSVIGKCLENFGPGCTSVQNILNARCPLVRFSHQPAGFQCDLTANNRIALRSSELLYVYGSLDPRVRALVFSIRCWARVHGITSSIPGAWITNFSLTMMVLFFLQKRDPPIIPTLDQLKNLAGAADKQIIEGNDCTFVSDLNQINLSENKETLDVLLTEFLEFYGHFAFNKNSINIRKGKEQNKPEVYPLYIQNPLEQTLNISKNVNHAQLERFVALARDSSWILQQENMGHPSIGSAQPWGLAALLLPSVFQNANQGKKKKRTGASGRIKSLLESLKKNNLSRNLPASNEKRSFSTQAQLHLLHYKNLL</sequence>
<dbReference type="GO" id="GO:1990817">
    <property type="term" value="F:poly(A) RNA polymerase activity"/>
    <property type="evidence" value="ECO:0007669"/>
    <property type="project" value="TreeGrafter"/>
</dbReference>
<feature type="domain" description="PAP-associated" evidence="7">
    <location>
        <begin position="436"/>
        <end position="478"/>
    </location>
</feature>
<dbReference type="SUPFAM" id="SSF81301">
    <property type="entry name" value="Nucleotidyltransferase"/>
    <property type="match status" value="1"/>
</dbReference>
<dbReference type="RefSeq" id="XP_033787341.1">
    <property type="nucleotide sequence ID" value="XM_033931450.1"/>
</dbReference>
<dbReference type="InterPro" id="IPR043519">
    <property type="entry name" value="NT_sf"/>
</dbReference>
<accession>A0A6P8QKU5</accession>
<dbReference type="InterPro" id="IPR012677">
    <property type="entry name" value="Nucleotide-bd_a/b_plait_sf"/>
</dbReference>
<dbReference type="Pfam" id="PF03828">
    <property type="entry name" value="PAP_assoc"/>
    <property type="match status" value="1"/>
</dbReference>
<dbReference type="GO" id="GO:0005739">
    <property type="term" value="C:mitochondrion"/>
    <property type="evidence" value="ECO:0007669"/>
    <property type="project" value="TreeGrafter"/>
</dbReference>
<dbReference type="CTD" id="55149"/>
<dbReference type="InterPro" id="IPR041252">
    <property type="entry name" value="RL"/>
</dbReference>
<dbReference type="Gene3D" id="3.30.70.330">
    <property type="match status" value="1"/>
</dbReference>
<evidence type="ECO:0000256" key="1">
    <source>
        <dbReference type="ARBA" id="ARBA00001936"/>
    </source>
</evidence>
<dbReference type="PANTHER" id="PTHR12271:SF133">
    <property type="entry name" value="POLY(A) RNA POLYMERASE, MITOCHONDRIAL"/>
    <property type="match status" value="1"/>
</dbReference>
<evidence type="ECO:0000256" key="2">
    <source>
        <dbReference type="ARBA" id="ARBA00001946"/>
    </source>
</evidence>
<dbReference type="Gene3D" id="1.10.1410.10">
    <property type="match status" value="1"/>
</dbReference>
<dbReference type="GeneID" id="117354263"/>
<protein>
    <submittedName>
        <fullName evidence="11">Poly(A) RNA polymerase, mitochondrial</fullName>
    </submittedName>
</protein>
<dbReference type="Gene3D" id="3.30.460.10">
    <property type="entry name" value="Beta Polymerase, domain 2"/>
    <property type="match status" value="1"/>
</dbReference>
<dbReference type="FunCoup" id="A0A6P8QKU5">
    <property type="interactions" value="4170"/>
</dbReference>
<feature type="domain" description="RL" evidence="8">
    <location>
        <begin position="56"/>
        <end position="125"/>
    </location>
</feature>
<feature type="region of interest" description="Disordered" evidence="6">
    <location>
        <begin position="33"/>
        <end position="61"/>
    </location>
</feature>
<feature type="domain" description="Poly(A) RNA polymerase mitochondrial-like central palm" evidence="9">
    <location>
        <begin position="184"/>
        <end position="341"/>
    </location>
</feature>
<organism evidence="10 11">
    <name type="scientific">Geotrypetes seraphini</name>
    <name type="common">Gaboon caecilian</name>
    <name type="synonym">Caecilia seraphini</name>
    <dbReference type="NCBI Taxonomy" id="260995"/>
    <lineage>
        <taxon>Eukaryota</taxon>
        <taxon>Metazoa</taxon>
        <taxon>Chordata</taxon>
        <taxon>Craniata</taxon>
        <taxon>Vertebrata</taxon>
        <taxon>Euteleostomi</taxon>
        <taxon>Amphibia</taxon>
        <taxon>Gymnophiona</taxon>
        <taxon>Geotrypetes</taxon>
    </lineage>
</organism>
<comment type="cofactor">
    <cofactor evidence="2">
        <name>Mg(2+)</name>
        <dbReference type="ChEBI" id="CHEBI:18420"/>
    </cofactor>
</comment>
<keyword evidence="5" id="KW-0460">Magnesium</keyword>
<dbReference type="GO" id="GO:0046872">
    <property type="term" value="F:metal ion binding"/>
    <property type="evidence" value="ECO:0007669"/>
    <property type="project" value="UniProtKB-KW"/>
</dbReference>
<dbReference type="Pfam" id="PF22600">
    <property type="entry name" value="MTPAP-like_central"/>
    <property type="match status" value="1"/>
</dbReference>
<proteinExistence type="predicted"/>
<dbReference type="SUPFAM" id="SSF81631">
    <property type="entry name" value="PAP/OAS1 substrate-binding domain"/>
    <property type="match status" value="1"/>
</dbReference>
<feature type="compositionally biased region" description="Polar residues" evidence="6">
    <location>
        <begin position="48"/>
        <end position="59"/>
    </location>
</feature>
<name>A0A6P8QKU5_GEOSA</name>
<dbReference type="KEGG" id="gsh:117354263"/>
<evidence type="ECO:0000313" key="11">
    <source>
        <dbReference type="RefSeq" id="XP_033787341.1"/>
    </source>
</evidence>
<comment type="cofactor">
    <cofactor evidence="1">
        <name>Mn(2+)</name>
        <dbReference type="ChEBI" id="CHEBI:29035"/>
    </cofactor>
</comment>
<dbReference type="OrthoDB" id="434989at2759"/>
<keyword evidence="3" id="KW-0808">Transferase</keyword>
<evidence type="ECO:0000259" key="7">
    <source>
        <dbReference type="Pfam" id="PF03828"/>
    </source>
</evidence>
<gene>
    <name evidence="11" type="primary">MTPAP</name>
</gene>
<dbReference type="CDD" id="cd05402">
    <property type="entry name" value="NT_PAP_TUTase"/>
    <property type="match status" value="1"/>
</dbReference>
<dbReference type="InterPro" id="IPR002058">
    <property type="entry name" value="PAP_assoc"/>
</dbReference>
<evidence type="ECO:0000256" key="3">
    <source>
        <dbReference type="ARBA" id="ARBA00022679"/>
    </source>
</evidence>
<evidence type="ECO:0000313" key="10">
    <source>
        <dbReference type="Proteomes" id="UP000515159"/>
    </source>
</evidence>
<reference evidence="11" key="1">
    <citation type="submission" date="2025-08" db="UniProtKB">
        <authorList>
            <consortium name="RefSeq"/>
        </authorList>
    </citation>
    <scope>IDENTIFICATION</scope>
</reference>
<dbReference type="Pfam" id="PF17797">
    <property type="entry name" value="RL"/>
    <property type="match status" value="1"/>
</dbReference>
<evidence type="ECO:0000256" key="5">
    <source>
        <dbReference type="ARBA" id="ARBA00022842"/>
    </source>
</evidence>
<dbReference type="InterPro" id="IPR054708">
    <property type="entry name" value="MTPAP-like_central"/>
</dbReference>
<evidence type="ECO:0000256" key="4">
    <source>
        <dbReference type="ARBA" id="ARBA00022723"/>
    </source>
</evidence>
<keyword evidence="4" id="KW-0479">Metal-binding</keyword>
<keyword evidence="10" id="KW-1185">Reference proteome</keyword>
<evidence type="ECO:0000259" key="9">
    <source>
        <dbReference type="Pfam" id="PF22600"/>
    </source>
</evidence>
<dbReference type="AlphaFoldDB" id="A0A6P8QKU5"/>
<evidence type="ECO:0000259" key="8">
    <source>
        <dbReference type="Pfam" id="PF17797"/>
    </source>
</evidence>